<evidence type="ECO:0000313" key="10">
    <source>
        <dbReference type="EMBL" id="KAF3888439.1"/>
    </source>
</evidence>
<dbReference type="STRING" id="1479485.DA73_0203905"/>
<keyword evidence="2" id="KW-0472">Membrane</keyword>
<name>A0A0C1RAH3_9CYAN</name>
<keyword evidence="12" id="KW-1185">Reference proteome</keyword>
<feature type="signal peptide" evidence="6">
    <location>
        <begin position="1"/>
        <end position="26"/>
    </location>
</feature>
<feature type="domain" description="AMIN" evidence="9">
    <location>
        <begin position="34"/>
        <end position="114"/>
    </location>
</feature>
<dbReference type="GO" id="GO:0015627">
    <property type="term" value="C:type II protein secretion system complex"/>
    <property type="evidence" value="ECO:0007669"/>
    <property type="project" value="TreeGrafter"/>
</dbReference>
<feature type="domain" description="Type II/III secretion system secretin-like" evidence="7">
    <location>
        <begin position="631"/>
        <end position="789"/>
    </location>
</feature>
<gene>
    <name evidence="11" type="ORF">DA73_0203905</name>
    <name evidence="10" type="ORF">DA73_0400025315</name>
</gene>
<evidence type="ECO:0000259" key="9">
    <source>
        <dbReference type="Pfam" id="PF11741"/>
    </source>
</evidence>
<evidence type="ECO:0000256" key="3">
    <source>
        <dbReference type="ARBA" id="ARBA00023237"/>
    </source>
</evidence>
<dbReference type="GO" id="GO:0019867">
    <property type="term" value="C:outer membrane"/>
    <property type="evidence" value="ECO:0007669"/>
    <property type="project" value="InterPro"/>
</dbReference>
<evidence type="ECO:0000259" key="8">
    <source>
        <dbReference type="Pfam" id="PF07660"/>
    </source>
</evidence>
<dbReference type="PANTHER" id="PTHR30332">
    <property type="entry name" value="PROBABLE GENERAL SECRETION PATHWAY PROTEIN D"/>
    <property type="match status" value="1"/>
</dbReference>
<proteinExistence type="inferred from homology"/>
<evidence type="ECO:0000256" key="2">
    <source>
        <dbReference type="ARBA" id="ARBA00023136"/>
    </source>
</evidence>
<evidence type="ECO:0000256" key="6">
    <source>
        <dbReference type="SAM" id="SignalP"/>
    </source>
</evidence>
<dbReference type="PANTHER" id="PTHR30332:SF17">
    <property type="entry name" value="TYPE IV PILIATION SYSTEM PROTEIN DR_0774-RELATED"/>
    <property type="match status" value="1"/>
</dbReference>
<protein>
    <submittedName>
        <fullName evidence="10">AMIN domain-containing protein</fullName>
    </submittedName>
    <submittedName>
        <fullName evidence="11">General secretion pathway protein GspD</fullName>
    </submittedName>
</protein>
<feature type="chain" id="PRO_5036532866" evidence="6">
    <location>
        <begin position="27"/>
        <end position="821"/>
    </location>
</feature>
<dbReference type="InterPro" id="IPR004846">
    <property type="entry name" value="T2SS/T3SS_dom"/>
</dbReference>
<feature type="compositionally biased region" description="Low complexity" evidence="5">
    <location>
        <begin position="139"/>
        <end position="150"/>
    </location>
</feature>
<keyword evidence="1" id="KW-0813">Transport</keyword>
<evidence type="ECO:0000313" key="11">
    <source>
        <dbReference type="EMBL" id="KIE12673.1"/>
    </source>
</evidence>
<keyword evidence="3" id="KW-0998">Cell outer membrane</keyword>
<feature type="compositionally biased region" description="Basic and acidic residues" evidence="5">
    <location>
        <begin position="806"/>
        <end position="815"/>
    </location>
</feature>
<reference evidence="10" key="2">
    <citation type="submission" date="2019-11" db="EMBL/GenBank/DDBJ databases">
        <title>Improved Assembly of Tolypothrix boutellei genome.</title>
        <authorList>
            <person name="Sarangi A.N."/>
            <person name="Mukherjee M."/>
            <person name="Ghosh S."/>
            <person name="Singh D."/>
            <person name="Das A."/>
            <person name="Kant S."/>
            <person name="Prusty A."/>
            <person name="Tripathy S."/>
        </authorList>
    </citation>
    <scope>NUCLEOTIDE SEQUENCE</scope>
    <source>
        <strain evidence="10">VB521301</strain>
    </source>
</reference>
<dbReference type="Pfam" id="PF07660">
    <property type="entry name" value="STN"/>
    <property type="match status" value="1"/>
</dbReference>
<feature type="domain" description="Secretin/TonB short N-terminal" evidence="8">
    <location>
        <begin position="285"/>
        <end position="322"/>
    </location>
</feature>
<evidence type="ECO:0000313" key="12">
    <source>
        <dbReference type="Proteomes" id="UP000029738"/>
    </source>
</evidence>
<dbReference type="OrthoDB" id="9779724at2"/>
<keyword evidence="6" id="KW-0732">Signal</keyword>
<reference evidence="11" key="1">
    <citation type="journal article" date="2015" name="Genome Announc.">
        <title>Draft Genome Sequence of Tolypothrix boutellei Strain VB521301.</title>
        <authorList>
            <person name="Chandrababunaidu M.M."/>
            <person name="Singh D."/>
            <person name="Sen D."/>
            <person name="Bhan S."/>
            <person name="Das S."/>
            <person name="Gupta A."/>
            <person name="Adhikary S.P."/>
            <person name="Tripathy S."/>
        </authorList>
    </citation>
    <scope>NUCLEOTIDE SEQUENCE</scope>
    <source>
        <strain evidence="11">VB521301</strain>
    </source>
</reference>
<dbReference type="Gene3D" id="2.60.40.3500">
    <property type="match status" value="1"/>
</dbReference>
<evidence type="ECO:0000259" key="7">
    <source>
        <dbReference type="Pfam" id="PF00263"/>
    </source>
</evidence>
<dbReference type="Pfam" id="PF11741">
    <property type="entry name" value="AMIN"/>
    <property type="match status" value="1"/>
</dbReference>
<dbReference type="GO" id="GO:0009306">
    <property type="term" value="P:protein secretion"/>
    <property type="evidence" value="ECO:0007669"/>
    <property type="project" value="InterPro"/>
</dbReference>
<dbReference type="EMBL" id="JHEG02000019">
    <property type="protein sequence ID" value="KIE12673.1"/>
    <property type="molecule type" value="Genomic_DNA"/>
</dbReference>
<dbReference type="InterPro" id="IPR021731">
    <property type="entry name" value="AMIN_dom"/>
</dbReference>
<organism evidence="11">
    <name type="scientific">Tolypothrix bouteillei VB521301</name>
    <dbReference type="NCBI Taxonomy" id="1479485"/>
    <lineage>
        <taxon>Bacteria</taxon>
        <taxon>Bacillati</taxon>
        <taxon>Cyanobacteriota</taxon>
        <taxon>Cyanophyceae</taxon>
        <taxon>Nostocales</taxon>
        <taxon>Tolypothrichaceae</taxon>
        <taxon>Tolypothrix</taxon>
    </lineage>
</organism>
<dbReference type="AlphaFoldDB" id="A0A0C1RAH3"/>
<evidence type="ECO:0000256" key="1">
    <source>
        <dbReference type="ARBA" id="ARBA00022448"/>
    </source>
</evidence>
<comment type="similarity">
    <text evidence="4">Belongs to the bacterial secretin family.</text>
</comment>
<evidence type="ECO:0000256" key="4">
    <source>
        <dbReference type="RuleBase" id="RU004003"/>
    </source>
</evidence>
<dbReference type="InterPro" id="IPR050810">
    <property type="entry name" value="Bact_Secretion_Sys_Channel"/>
</dbReference>
<dbReference type="InterPro" id="IPR011662">
    <property type="entry name" value="Secretin/TonB_short_N"/>
</dbReference>
<dbReference type="RefSeq" id="WP_038074052.1">
    <property type="nucleotide sequence ID" value="NZ_JHEG04000001.1"/>
</dbReference>
<dbReference type="EMBL" id="JHEG04000001">
    <property type="protein sequence ID" value="KAF3888439.1"/>
    <property type="molecule type" value="Genomic_DNA"/>
</dbReference>
<feature type="region of interest" description="Disordered" evidence="5">
    <location>
        <begin position="136"/>
        <end position="193"/>
    </location>
</feature>
<accession>A0A0C1RAH3</accession>
<sequence length="821" mass="86021">MKQLHGNGLAFGVAAIVMMAAQPVMAQVSQITGVKLTPADGGVNVVLTTSSGSRPQVFTTQRGNTLVADIINTQLRLSKGNSFRQDNPAPGIASVVINQLDANSIRVIVTGTKGTPTSQPVVRKQDKLTLSFAPSDGIQAQAPQSAPPQRASKKPNEQAATPIPVPPSQNQQPEVLVPNPKVTVNGAPAPASGVDPRMNQAPPFLPRAVAPPVGDIAISNLDASPSVIDLGTQERVPRLVLRDAPVREVLSLLARAAGLNLAYAGNAAAGQGQQGGQAGGNEGPTISLDIENEPVQDVFNYVLRLSGLEANRSGRTVFVGPKLPNATRDVVMRNVRLNQVKVDTALSFLVALGAESAITRERLVTSVNAVPVGGAANSAVTQSQTTTELRVETLRTEFQDSTPLLRGLQASGDQRTNSVTLIGPPKLIDVALAQLTQLDVRRRQVAVNVKVIDVNLLGTHDFNSSFSFGIGNNFFVNDGGAASLNFGGSRPATSSEAANSVTSTPVIENPIQGTPFLNPNSQINIPGAGSGTTIVNQSQSSVTIGGVTVPPGSARTIGGGNATTYQPVAPISSDPTKAGITEIERSTNDIITIATDGTISVTPGETGSVTSALPSWYQFPKRLLTSLQAQVTSGNAKILTDPTLTVQEGEEAVVSLTAQVYGGIRTTTNTREPIIKDAGLTLSVKVDKIDDNGFVALSVAPTVSAPNGTTSSPDGVITLLSQRSLRSGLVRLRDGQTLILSGIIQDTDRVTVSKVPVLGDIPLLGSLFRKTNKNNQRSEVIVLLTPQVMDDSERSSYGYDYTPSPEVRRILERRGLQTPKK</sequence>
<feature type="region of interest" description="Disordered" evidence="5">
    <location>
        <begin position="793"/>
        <end position="821"/>
    </location>
</feature>
<comment type="caution">
    <text evidence="11">The sequence shown here is derived from an EMBL/GenBank/DDBJ whole genome shotgun (WGS) entry which is preliminary data.</text>
</comment>
<dbReference type="Proteomes" id="UP000029738">
    <property type="component" value="Unassembled WGS sequence"/>
</dbReference>
<dbReference type="Pfam" id="PF00263">
    <property type="entry name" value="Secretin"/>
    <property type="match status" value="1"/>
</dbReference>
<evidence type="ECO:0000256" key="5">
    <source>
        <dbReference type="SAM" id="MobiDB-lite"/>
    </source>
</evidence>